<dbReference type="InterPro" id="IPR011129">
    <property type="entry name" value="CSD"/>
</dbReference>
<gene>
    <name evidence="3" type="ORF">SSQG_00935</name>
</gene>
<dbReference type="PROSITE" id="PS51857">
    <property type="entry name" value="CSD_2"/>
    <property type="match status" value="1"/>
</dbReference>
<dbReference type="STRING" id="591159.SSQG_00935"/>
<dbReference type="OrthoDB" id="4382049at2"/>
<evidence type="ECO:0000313" key="3">
    <source>
        <dbReference type="EMBL" id="EFL30417.1"/>
    </source>
</evidence>
<dbReference type="InterPro" id="IPR002059">
    <property type="entry name" value="CSP_DNA-bd"/>
</dbReference>
<dbReference type="SMART" id="SM00357">
    <property type="entry name" value="CSP"/>
    <property type="match status" value="1"/>
</dbReference>
<reference evidence="4" key="1">
    <citation type="submission" date="2009-02" db="EMBL/GenBank/DDBJ databases">
        <title>Annotation of Streptomyces viridochromogenes strain DSM 40736.</title>
        <authorList>
            <consortium name="The Broad Institute Genome Sequencing Platform"/>
            <consortium name="Broad Institute Microbial Sequencing Center"/>
            <person name="Fischbach M."/>
            <person name="Godfrey P."/>
            <person name="Ward D."/>
            <person name="Young S."/>
            <person name="Zeng Q."/>
            <person name="Koehrsen M."/>
            <person name="Alvarado L."/>
            <person name="Berlin A.M."/>
            <person name="Bochicchio J."/>
            <person name="Borenstein D."/>
            <person name="Chapman S.B."/>
            <person name="Chen Z."/>
            <person name="Engels R."/>
            <person name="Freedman E."/>
            <person name="Gellesch M."/>
            <person name="Goldberg J."/>
            <person name="Griggs A."/>
            <person name="Gujja S."/>
            <person name="Heilman E.R."/>
            <person name="Heiman D.I."/>
            <person name="Hepburn T.A."/>
            <person name="Howarth C."/>
            <person name="Jen D."/>
            <person name="Larson L."/>
            <person name="Lewis B."/>
            <person name="Mehta T."/>
            <person name="Park D."/>
            <person name="Pearson M."/>
            <person name="Richards J."/>
            <person name="Roberts A."/>
            <person name="Saif S."/>
            <person name="Shea T.D."/>
            <person name="Shenoy N."/>
            <person name="Sisk P."/>
            <person name="Stolte C."/>
            <person name="Sykes S.N."/>
            <person name="Thomson T."/>
            <person name="Walk T."/>
            <person name="White J."/>
            <person name="Yandava C."/>
            <person name="Straight P."/>
            <person name="Clardy J."/>
            <person name="Hung D."/>
            <person name="Kolter R."/>
            <person name="Mekalanos J."/>
            <person name="Walker S."/>
            <person name="Walsh C.T."/>
            <person name="Wieland-Brown L.C."/>
            <person name="Haas B."/>
            <person name="Nusbaum C."/>
            <person name="Birren B."/>
        </authorList>
    </citation>
    <scope>NUCLEOTIDE SEQUENCE [LARGE SCALE GENOMIC DNA]</scope>
    <source>
        <strain evidence="4">DSM 40736 / JCM 4977 / BCRC 1201 / Tue 494</strain>
    </source>
</reference>
<dbReference type="AlphaFoldDB" id="D9XDN8"/>
<dbReference type="GO" id="GO:0003677">
    <property type="term" value="F:DNA binding"/>
    <property type="evidence" value="ECO:0007669"/>
    <property type="project" value="UniProtKB-KW"/>
</dbReference>
<protein>
    <submittedName>
        <fullName evidence="3">DNA-binding protein</fullName>
    </submittedName>
</protein>
<name>D9XDN8_STRVT</name>
<evidence type="ECO:0000259" key="2">
    <source>
        <dbReference type="PROSITE" id="PS51857"/>
    </source>
</evidence>
<dbReference type="InterPro" id="IPR012340">
    <property type="entry name" value="NA-bd_OB-fold"/>
</dbReference>
<dbReference type="PANTHER" id="PTHR46565">
    <property type="entry name" value="COLD SHOCK DOMAIN PROTEIN 2"/>
    <property type="match status" value="1"/>
</dbReference>
<organism evidence="3 4">
    <name type="scientific">Streptomyces viridochromogenes (strain DSM 40736 / JCM 4977 / BCRC 1201 / Tue 494)</name>
    <dbReference type="NCBI Taxonomy" id="591159"/>
    <lineage>
        <taxon>Bacteria</taxon>
        <taxon>Bacillati</taxon>
        <taxon>Actinomycetota</taxon>
        <taxon>Actinomycetes</taxon>
        <taxon>Kitasatosporales</taxon>
        <taxon>Streptomycetaceae</taxon>
        <taxon>Streptomyces</taxon>
    </lineage>
</organism>
<evidence type="ECO:0000313" key="4">
    <source>
        <dbReference type="Proteomes" id="UP000004184"/>
    </source>
</evidence>
<dbReference type="HOGENOM" id="CLU_1874275_0_0_11"/>
<dbReference type="RefSeq" id="WP_003988532.1">
    <property type="nucleotide sequence ID" value="NZ_GG657757.1"/>
</dbReference>
<feature type="region of interest" description="Disordered" evidence="1">
    <location>
        <begin position="69"/>
        <end position="98"/>
    </location>
</feature>
<keyword evidence="3" id="KW-0238">DNA-binding</keyword>
<dbReference type="CDD" id="cd04458">
    <property type="entry name" value="CSP_CDS"/>
    <property type="match status" value="1"/>
</dbReference>
<dbReference type="SUPFAM" id="SSF50249">
    <property type="entry name" value="Nucleic acid-binding proteins"/>
    <property type="match status" value="1"/>
</dbReference>
<dbReference type="eggNOG" id="COG1278">
    <property type="taxonomic scope" value="Bacteria"/>
</dbReference>
<dbReference type="PRINTS" id="PR00050">
    <property type="entry name" value="COLDSHOCK"/>
</dbReference>
<sequence length="164" mass="16514">MAQGVVVRFDDVKGYGFIAPDNGGEDVFVHVNDLAEPGTTLTSGTRVVFDVLDGGRGLKAYDVSLAGPAQATGGRGSNGGATLPPGGGPLPSGALDTSAAPAASVERGAGSVPDDTCAVFSRGEFTQLVTELLLTSGPDLTARQVVELRSTLAGFAAEHGWVVD</sequence>
<dbReference type="Gene3D" id="2.40.50.140">
    <property type="entry name" value="Nucleic acid-binding proteins"/>
    <property type="match status" value="1"/>
</dbReference>
<dbReference type="EMBL" id="GG657757">
    <property type="protein sequence ID" value="EFL30417.1"/>
    <property type="molecule type" value="Genomic_DNA"/>
</dbReference>
<proteinExistence type="predicted"/>
<feature type="domain" description="CSD" evidence="2">
    <location>
        <begin position="1"/>
        <end position="65"/>
    </location>
</feature>
<evidence type="ECO:0000256" key="1">
    <source>
        <dbReference type="SAM" id="MobiDB-lite"/>
    </source>
</evidence>
<dbReference type="Pfam" id="PF00313">
    <property type="entry name" value="CSD"/>
    <property type="match status" value="1"/>
</dbReference>
<dbReference type="Proteomes" id="UP000004184">
    <property type="component" value="Unassembled WGS sequence"/>
</dbReference>
<accession>D9XDN8</accession>
<keyword evidence="4" id="KW-1185">Reference proteome</keyword>
<dbReference type="PANTHER" id="PTHR46565:SF20">
    <property type="entry name" value="COLD SHOCK DOMAIN-CONTAINING PROTEIN 4"/>
    <property type="match status" value="1"/>
</dbReference>